<evidence type="ECO:0000313" key="3">
    <source>
        <dbReference type="EMBL" id="SDV03409.1"/>
    </source>
</evidence>
<proteinExistence type="predicted"/>
<accession>A0A1H2ND45</accession>
<dbReference type="AlphaFoldDB" id="A0A1H2ND45"/>
<dbReference type="RefSeq" id="WP_003241504.1">
    <property type="nucleotide sequence ID" value="NZ_LT629797.1"/>
</dbReference>
<keyword evidence="2" id="KW-0732">Signal</keyword>
<evidence type="ECO:0000313" key="4">
    <source>
        <dbReference type="Proteomes" id="UP000198675"/>
    </source>
</evidence>
<name>A0A1H2ND45_9PSED</name>
<evidence type="ECO:0000256" key="1">
    <source>
        <dbReference type="SAM" id="MobiDB-lite"/>
    </source>
</evidence>
<dbReference type="GeneID" id="300080499"/>
<feature type="signal peptide" evidence="2">
    <location>
        <begin position="1"/>
        <end position="21"/>
    </location>
</feature>
<feature type="chain" id="PRO_5009281381" evidence="2">
    <location>
        <begin position="22"/>
        <end position="209"/>
    </location>
</feature>
<keyword evidence="4" id="KW-1185">Reference proteome</keyword>
<reference evidence="4" key="1">
    <citation type="submission" date="2016-10" db="EMBL/GenBank/DDBJ databases">
        <authorList>
            <person name="Varghese N."/>
            <person name="Submissions S."/>
        </authorList>
    </citation>
    <scope>NUCLEOTIDE SEQUENCE [LARGE SCALE GENOMIC DNA]</scope>
    <source>
        <strain evidence="4">KCTC 32246</strain>
    </source>
</reference>
<dbReference type="Proteomes" id="UP000198675">
    <property type="component" value="Chromosome I"/>
</dbReference>
<protein>
    <submittedName>
        <fullName evidence="3">Uncharacterized protein</fullName>
    </submittedName>
</protein>
<gene>
    <name evidence="3" type="ORF">SAMN05216363_5157</name>
</gene>
<evidence type="ECO:0000256" key="2">
    <source>
        <dbReference type="SAM" id="SignalP"/>
    </source>
</evidence>
<feature type="region of interest" description="Disordered" evidence="1">
    <location>
        <begin position="150"/>
        <end position="171"/>
    </location>
</feature>
<organism evidence="3 4">
    <name type="scientific">Pseudomonas sihuiensis</name>
    <dbReference type="NCBI Taxonomy" id="1274359"/>
    <lineage>
        <taxon>Bacteria</taxon>
        <taxon>Pseudomonadati</taxon>
        <taxon>Pseudomonadota</taxon>
        <taxon>Gammaproteobacteria</taxon>
        <taxon>Pseudomonadales</taxon>
        <taxon>Pseudomonadaceae</taxon>
        <taxon>Pseudomonas</taxon>
    </lineage>
</organism>
<sequence length="209" mass="23321">MTIFRKSLVALGLISSLPAFAEQAEFFDYTPAMNVMSCDTKMEIPTLGLRRADGSLPTRTVYDCRPAGKNTPSQKQMAFINRETGERFVKHTAGTLTLQCGEHGCALQNEVDGYTPGALLGQGRQGNYLIENGWYLDYDAQGNTVAYRNDVGPKKNQAPFGSSKPRPKNYGKEACYEDALDELERRFGVPNEDYYLELQIREECGLPLQ</sequence>
<dbReference type="EMBL" id="LT629797">
    <property type="protein sequence ID" value="SDV03409.1"/>
    <property type="molecule type" value="Genomic_DNA"/>
</dbReference>